<dbReference type="InterPro" id="IPR015421">
    <property type="entry name" value="PyrdxlP-dep_Trfase_major"/>
</dbReference>
<dbReference type="PANTHER" id="PTHR42778">
    <property type="entry name" value="2-AMINOETHYLPHOSPHONATE--PYRUVATE TRANSAMINASE"/>
    <property type="match status" value="1"/>
</dbReference>
<name>A0ABX1F2I1_9PROT</name>
<dbReference type="InterPro" id="IPR012703">
    <property type="entry name" value="NH2EtPonate_pyrv_transaminase"/>
</dbReference>
<evidence type="ECO:0000313" key="9">
    <source>
        <dbReference type="EMBL" id="NKE46514.1"/>
    </source>
</evidence>
<dbReference type="PIRSF" id="PIRSF000524">
    <property type="entry name" value="SPT"/>
    <property type="match status" value="1"/>
</dbReference>
<accession>A0ABX1F2I1</accession>
<dbReference type="Pfam" id="PF00266">
    <property type="entry name" value="Aminotran_5"/>
    <property type="match status" value="1"/>
</dbReference>
<evidence type="ECO:0000313" key="10">
    <source>
        <dbReference type="Proteomes" id="UP000765160"/>
    </source>
</evidence>
<comment type="cofactor">
    <cofactor evidence="1 7">
        <name>pyridoxal 5'-phosphate</name>
        <dbReference type="ChEBI" id="CHEBI:597326"/>
    </cofactor>
</comment>
<comment type="subunit">
    <text evidence="7">Homodimer.</text>
</comment>
<evidence type="ECO:0000256" key="6">
    <source>
        <dbReference type="ARBA" id="ARBA00049460"/>
    </source>
</evidence>
<dbReference type="InterPro" id="IPR024169">
    <property type="entry name" value="SP_NH2Trfase/AEP_transaminase"/>
</dbReference>
<evidence type="ECO:0000256" key="4">
    <source>
        <dbReference type="ARBA" id="ARBA00022898"/>
    </source>
</evidence>
<dbReference type="GO" id="GO:0047304">
    <property type="term" value="F:2-aminoethylphosphonate-pyruvate transaminase activity"/>
    <property type="evidence" value="ECO:0007669"/>
    <property type="project" value="UniProtKB-EC"/>
</dbReference>
<dbReference type="EMBL" id="JAAVTX010000005">
    <property type="protein sequence ID" value="NKE46514.1"/>
    <property type="molecule type" value="Genomic_DNA"/>
</dbReference>
<comment type="caution">
    <text evidence="9">The sequence shown here is derived from an EMBL/GenBank/DDBJ whole genome shotgun (WGS) entry which is preliminary data.</text>
</comment>
<dbReference type="HAMAP" id="MF_01376">
    <property type="entry name" value="PhnW_aminotrans_5"/>
    <property type="match status" value="1"/>
</dbReference>
<evidence type="ECO:0000256" key="1">
    <source>
        <dbReference type="ARBA" id="ARBA00001933"/>
    </source>
</evidence>
<keyword evidence="10" id="KW-1185">Reference proteome</keyword>
<dbReference type="Proteomes" id="UP000765160">
    <property type="component" value="Unassembled WGS sequence"/>
</dbReference>
<evidence type="ECO:0000256" key="3">
    <source>
        <dbReference type="ARBA" id="ARBA00022679"/>
    </source>
</evidence>
<dbReference type="InterPro" id="IPR015422">
    <property type="entry name" value="PyrdxlP-dep_Trfase_small"/>
</dbReference>
<comment type="function">
    <text evidence="7">Involved in phosphonate degradation.</text>
</comment>
<comment type="catalytic activity">
    <reaction evidence="6 7">
        <text>(2-aminoethyl)phosphonate + pyruvate = phosphonoacetaldehyde + L-alanine</text>
        <dbReference type="Rhea" id="RHEA:17021"/>
        <dbReference type="ChEBI" id="CHEBI:15361"/>
        <dbReference type="ChEBI" id="CHEBI:57418"/>
        <dbReference type="ChEBI" id="CHEBI:57972"/>
        <dbReference type="ChEBI" id="CHEBI:58383"/>
        <dbReference type="EC" id="2.6.1.37"/>
    </reaction>
</comment>
<evidence type="ECO:0000256" key="7">
    <source>
        <dbReference type="HAMAP-Rule" id="MF_01376"/>
    </source>
</evidence>
<evidence type="ECO:0000259" key="8">
    <source>
        <dbReference type="Pfam" id="PF00266"/>
    </source>
</evidence>
<feature type="modified residue" description="N6-(pyridoxal phosphate)lysine" evidence="7">
    <location>
        <position position="190"/>
    </location>
</feature>
<reference evidence="9 10" key="1">
    <citation type="submission" date="2020-03" db="EMBL/GenBank/DDBJ databases">
        <title>Roseomonas selenitidurans sp. nov. isolated from soil.</title>
        <authorList>
            <person name="Liu H."/>
        </authorList>
    </citation>
    <scope>NUCLEOTIDE SEQUENCE [LARGE SCALE GENOMIC DNA]</scope>
    <source>
        <strain evidence="9 10">JCM 15073</strain>
    </source>
</reference>
<sequence>MLLLIPGPVQTRPEVRACMAEDIAPWDEDFRAEYAAMRPRIVKIAGGVEGRHVSLPLPGCGHMIIESAIRTFVPAGAKLLVVRNGGYAERLARLAETAGRVVVALDGPDHEPMAPERLARALAENPDCGHVALVVSETGTGIVNDPNILGPVIAAAGRRMICDAVSGFGALPFSIDAHPECDVVVFTSNKCLEGLPGFGFAVAPIARLEACRGQAGSWVMDLVDVYDHALKNGWGSFRFTPAVQALRAFGKAMEIYEAEGGQPARFARYSRNRDVMYAGLQALGFTPYVAPEHQGPIIVNVYQPVDPNWNLETFQRMMKARGVILSDFSSTKKPSMRFGCIGAIGEEDIRFALKQAEAVLQEMGVGQRAVAA</sequence>
<dbReference type="SUPFAM" id="SSF53383">
    <property type="entry name" value="PLP-dependent transferases"/>
    <property type="match status" value="1"/>
</dbReference>
<dbReference type="Gene3D" id="3.90.1150.10">
    <property type="entry name" value="Aspartate Aminotransferase, domain 1"/>
    <property type="match status" value="1"/>
</dbReference>
<keyword evidence="5 7" id="KW-0670">Pyruvate</keyword>
<proteinExistence type="inferred from homology"/>
<keyword evidence="3 7" id="KW-0808">Transferase</keyword>
<gene>
    <name evidence="7" type="primary">phnW</name>
    <name evidence="9" type="ORF">HB662_17160</name>
</gene>
<keyword evidence="4 7" id="KW-0663">Pyridoxal phosphate</keyword>
<dbReference type="InterPro" id="IPR015424">
    <property type="entry name" value="PyrdxlP-dep_Trfase"/>
</dbReference>
<dbReference type="RefSeq" id="WP_168051047.1">
    <property type="nucleotide sequence ID" value="NZ_JAATJR010000005.1"/>
</dbReference>
<organism evidence="9 10">
    <name type="scientific">Falsiroseomonas frigidaquae</name>
    <dbReference type="NCBI Taxonomy" id="487318"/>
    <lineage>
        <taxon>Bacteria</taxon>
        <taxon>Pseudomonadati</taxon>
        <taxon>Pseudomonadota</taxon>
        <taxon>Alphaproteobacteria</taxon>
        <taxon>Acetobacterales</taxon>
        <taxon>Roseomonadaceae</taxon>
        <taxon>Falsiroseomonas</taxon>
    </lineage>
</organism>
<evidence type="ECO:0000256" key="5">
    <source>
        <dbReference type="ARBA" id="ARBA00023317"/>
    </source>
</evidence>
<comment type="similarity">
    <text evidence="7">Belongs to the class-V pyridoxal-phosphate-dependent aminotransferase family. PhnW subfamily.</text>
</comment>
<dbReference type="Gene3D" id="3.40.640.10">
    <property type="entry name" value="Type I PLP-dependent aspartate aminotransferase-like (Major domain)"/>
    <property type="match status" value="1"/>
</dbReference>
<dbReference type="InterPro" id="IPR000192">
    <property type="entry name" value="Aminotrans_V_dom"/>
</dbReference>
<dbReference type="EC" id="2.6.1.37" evidence="7"/>
<evidence type="ECO:0000256" key="2">
    <source>
        <dbReference type="ARBA" id="ARBA00022576"/>
    </source>
</evidence>
<feature type="domain" description="Aminotransferase class V" evidence="8">
    <location>
        <begin position="63"/>
        <end position="337"/>
    </location>
</feature>
<keyword evidence="2 7" id="KW-0032">Aminotransferase</keyword>
<protein>
    <recommendedName>
        <fullName evidence="7">2-aminoethylphosphonate--pyruvate transaminase</fullName>
        <ecNumber evidence="7">2.6.1.37</ecNumber>
    </recommendedName>
    <alternativeName>
        <fullName evidence="7">2-aminoethylphosphonate aminotransferase</fullName>
    </alternativeName>
    <alternativeName>
        <fullName evidence="7">AEP transaminase</fullName>
        <shortName evidence="7">AEPT</shortName>
    </alternativeName>
</protein>
<dbReference type="PANTHER" id="PTHR42778:SF1">
    <property type="entry name" value="2-AMINOETHYLPHOSPHONATE--PYRUVATE TRANSAMINASE"/>
    <property type="match status" value="1"/>
</dbReference>
<dbReference type="NCBIfam" id="NF010006">
    <property type="entry name" value="PRK13479.1"/>
    <property type="match status" value="1"/>
</dbReference>